<evidence type="ECO:0000313" key="2">
    <source>
        <dbReference type="Proteomes" id="UP000589520"/>
    </source>
</evidence>
<evidence type="ECO:0000313" key="1">
    <source>
        <dbReference type="EMBL" id="NYF81242.1"/>
    </source>
</evidence>
<protein>
    <submittedName>
        <fullName evidence="1">Uncharacterized protein</fullName>
    </submittedName>
</protein>
<accession>A0A7Y9PJZ0</accession>
<dbReference type="EMBL" id="JACCCW010000002">
    <property type="protein sequence ID" value="NYF81242.1"/>
    <property type="molecule type" value="Genomic_DNA"/>
</dbReference>
<reference evidence="1 2" key="1">
    <citation type="submission" date="2020-07" db="EMBL/GenBank/DDBJ databases">
        <title>Genomic Encyclopedia of Type Strains, Phase IV (KMG-V): Genome sequencing to study the core and pangenomes of soil and plant-associated prokaryotes.</title>
        <authorList>
            <person name="Whitman W."/>
        </authorList>
    </citation>
    <scope>NUCLEOTIDE SEQUENCE [LARGE SCALE GENOMIC DNA]</scope>
    <source>
        <strain evidence="1 2">X4EP2</strain>
    </source>
</reference>
<dbReference type="RefSeq" id="WP_179493079.1">
    <property type="nucleotide sequence ID" value="NZ_JACCCW010000002.1"/>
</dbReference>
<gene>
    <name evidence="1" type="ORF">HDF17_003562</name>
</gene>
<keyword evidence="2" id="KW-1185">Reference proteome</keyword>
<name>A0A7Y9PJZ0_9BACT</name>
<comment type="caution">
    <text evidence="1">The sequence shown here is derived from an EMBL/GenBank/DDBJ whole genome shotgun (WGS) entry which is preliminary data.</text>
</comment>
<proteinExistence type="predicted"/>
<sequence length="79" mass="8273">MCQAAIAEVQSLARHEGLGSITLCSCGTISLHVGGVSVRMELASFIQTAGMCEQAMKNLESQALTLLHASQTPISTTTH</sequence>
<dbReference type="Proteomes" id="UP000589520">
    <property type="component" value="Unassembled WGS sequence"/>
</dbReference>
<organism evidence="1 2">
    <name type="scientific">Granulicella arctica</name>
    <dbReference type="NCBI Taxonomy" id="940613"/>
    <lineage>
        <taxon>Bacteria</taxon>
        <taxon>Pseudomonadati</taxon>
        <taxon>Acidobacteriota</taxon>
        <taxon>Terriglobia</taxon>
        <taxon>Terriglobales</taxon>
        <taxon>Acidobacteriaceae</taxon>
        <taxon>Granulicella</taxon>
    </lineage>
</organism>
<dbReference type="AlphaFoldDB" id="A0A7Y9PJZ0"/>